<feature type="compositionally biased region" description="Polar residues" evidence="12">
    <location>
        <begin position="1143"/>
        <end position="1171"/>
    </location>
</feature>
<feature type="compositionally biased region" description="Basic and acidic residues" evidence="12">
    <location>
        <begin position="1840"/>
        <end position="1852"/>
    </location>
</feature>
<reference evidence="14 15" key="1">
    <citation type="submission" date="2018-10" db="EMBL/GenBank/DDBJ databases">
        <title>Fifty Aureobasidium pullulans genomes reveal a recombining polyextremotolerant generalist.</title>
        <authorList>
            <person name="Gostincar C."/>
            <person name="Turk M."/>
            <person name="Zajc J."/>
            <person name="Gunde-Cimerman N."/>
        </authorList>
    </citation>
    <scope>NUCLEOTIDE SEQUENCE [LARGE SCALE GENOMIC DNA]</scope>
    <source>
        <strain evidence="14 15">EXF-11013</strain>
    </source>
</reference>
<comment type="similarity">
    <text evidence="2">Belongs to the protein prenyltransferase subunit beta family.</text>
</comment>
<feature type="compositionally biased region" description="Basic and acidic residues" evidence="12">
    <location>
        <begin position="634"/>
        <end position="652"/>
    </location>
</feature>
<feature type="region of interest" description="Disordered" evidence="12">
    <location>
        <begin position="1116"/>
        <end position="1184"/>
    </location>
</feature>
<dbReference type="GO" id="GO:0004663">
    <property type="term" value="F:Rab geranylgeranyltransferase activity"/>
    <property type="evidence" value="ECO:0007669"/>
    <property type="project" value="UniProtKB-EC"/>
</dbReference>
<dbReference type="GO" id="GO:0005968">
    <property type="term" value="C:Rab-protein geranylgeranyltransferase complex"/>
    <property type="evidence" value="ECO:0007669"/>
    <property type="project" value="TreeGrafter"/>
</dbReference>
<dbReference type="CDD" id="cd02894">
    <property type="entry name" value="GGTase-II"/>
    <property type="match status" value="1"/>
</dbReference>
<feature type="compositionally biased region" description="Low complexity" evidence="12">
    <location>
        <begin position="749"/>
        <end position="761"/>
    </location>
</feature>
<feature type="region of interest" description="Disordered" evidence="12">
    <location>
        <begin position="2011"/>
        <end position="2099"/>
    </location>
</feature>
<evidence type="ECO:0000256" key="8">
    <source>
        <dbReference type="ARBA" id="ARBA00022833"/>
    </source>
</evidence>
<comment type="cofactor">
    <cofactor evidence="1">
        <name>Zn(2+)</name>
        <dbReference type="ChEBI" id="CHEBI:29105"/>
    </cofactor>
</comment>
<evidence type="ECO:0000256" key="5">
    <source>
        <dbReference type="ARBA" id="ARBA00022679"/>
    </source>
</evidence>
<evidence type="ECO:0000256" key="7">
    <source>
        <dbReference type="ARBA" id="ARBA00022737"/>
    </source>
</evidence>
<feature type="compositionally biased region" description="Polar residues" evidence="12">
    <location>
        <begin position="1718"/>
        <end position="1730"/>
    </location>
</feature>
<sequence length="2099" mass="231388">MHQALAPRQELLLDGIREREGQTDEEKGERKSGGLRAFRNIQESLDSGSNTGADPSDPDSSTETPREALPQTLATAFFVDTPLLLPHTRRCCSLIPAVASTQTRSTAPLLPQHMSLVAGPGRGGFSQLPAELQLCAQKHVDYIQSLDTRKDELEYWLTEHLRMSGIYWGLTPLYLLGQPDALPRSALLDFVLSCLHENGGFGAAPGHDPHMLYTVSAVQILATLDAFDDLEQRLPGAEHRIVIASLQKPDNGTFAGDEWGETDTRFLYGAFNALSLLGLMHLVDVEKAIEHVQSCANFDGGYGTGPGAESHSGQVFTCVGTLAIANRLDLVDIDKLGGWLSERQLPNGGLNGRPEKLEDVCYSWWVVSSLAMIDRVHWIDQTKLAEFILKCQDPNMGGISDRAGDMVDVFHTHFGIAGLSLLQYPGLLEIDPVYCMPRDVTNRVLGRTKRVSAKEGRRVRVCSIRSSVTLPISSTSPYYAAAVYILFIQQTGAMRPPKIRITARVLRPPEQPTTFLLAVEEDATFQQVWNAIEQRYKENYGHGRKKDWFFKKIQDDSGADIDIRDTVIDIFGAIEDPHKRIVQVQQLPLGRDDTVPFDSHLHPPLIPPTPEELDEINRRRSEFRRYGATLDNLDPDHPVESHETPAEKRIDQDGFAIPARINRPSVSHFASSSQVAPTSSQVAPSSQLLSQDSYEEHLVRSPELGSPLKVPPFVPHLETPPRAANTASQYSTLDAVPSAQKPPVVLQAETATITPPTIETTLDVTDPISEDSQPRLSSTNNQTPARSSASNKRKSLDSSEARGGSAQKSSSLWSEEEIDLVIEGLAKGLSPADIKQYHLPARTVESVRKKAKAVGKKNAAAIEQRKASIAATWTEDEEAYFIRAIRDNRSWKSLHDLRFVDRSDDSVKFHFVQVRERLQAENKAKIAQARHQEQLQRGQASTGPNEKFAPDEDDFLLACRIENVEMKRVAKEFFPLRSPGQITSRANNLFQEAKRAASKANPLNLRRSPSVEFLFENDAGTRDRLSEQLQKARDFKKKSSGDRTRDAEEASRQRSKINNDKERADVRRAKETRQLEVIEALETSKKQDDQVKQRRLNDDLERDNDYKQQLAAWTQQSALDKEAGRPIQPRPSRPLGSGIGTEVLTTNQTPRPSSDQKTSTENTHPGSSTKSPIDHGNKRRRSSVVEVQVVIPCTSKKQKTKATAEATPQTKPLDAKAASTSKLGAISTPKRTAPSVAQSAMAKITSIRGPSFMHDQKVNVQASAIDRKSAFAFASISAMQPTPMRSTKDDANDNLRNLSSPGWPAAKSLRQSKLPFLRNGQHAPKSSARKSKPVSATPRPPIDAIDDSVFISSDEESSYDDKDLTDEALHAAVERSEAMYSSSPTKSPQKKGTKGSPHKHQNLASPGASAFRSSPPVASIPTPKAKPLYGKAALESISQARLARTPKARPTSITNGHSPDLKHNEVLVPSSQPGVLAATQEDKNHAYSMPGLEMSTAEPDGLSDPEEDALMLDEDQIEHATHSTPVFPSSSPEIGAQETFDVASFDGEGDTDMLAANDTPGQLPVQRHDDVPLLGADLCSEQGKGPARNDPNNVVEGKKVLETHTHSDSDDVESIKCWRSDSIEHSLISDYDQNYRSDDDDEMPFPKPTPQMFGPFRISNTKRTTHLNASVQPNKDTQPTDVAQKENVLGEKTRDILDPLPNTSIAPATQSKDDHISPFTSPTARPSEYSSDVEESGGRSRRGQGRKAKKRRSRILDDAHLFRPPPSTAPPDILTGLSSRKKGKQPVKDSPEKKPEKAIKKNRDATPRHEKAADVPSSSKQETTLKKTPKAFKSSKEKRRSLGLDESLKNVLEKGQAFGSQPQATPASERRKANKPASTQPAKKATPGAIPNRAASSQPAANTATGQPINARAFDWDNAQDPVELMRQADQRMRDAANMRPEDFWRQSNLVQMNEEQILSHMIEQGVQRSMNPEQWARDNPIAAALMTPTVQNEPATQPARTSAGRIAAMSTHSNDAAPRSATQPAMQTRNQDDDDDTSMSSDQDDSDEEDAVEAIENMASNVRRDEARREEARRAEARRVEARRDEARRRAAAALPNW</sequence>
<dbReference type="Pfam" id="PF00432">
    <property type="entry name" value="Prenyltrans"/>
    <property type="match status" value="1"/>
</dbReference>
<proteinExistence type="inferred from homology"/>
<feature type="region of interest" description="Disordered" evidence="12">
    <location>
        <begin position="1628"/>
        <end position="1917"/>
    </location>
</feature>
<feature type="compositionally biased region" description="Polar residues" evidence="12">
    <location>
        <begin position="770"/>
        <end position="790"/>
    </location>
</feature>
<keyword evidence="8" id="KW-0862">Zinc</keyword>
<evidence type="ECO:0000256" key="6">
    <source>
        <dbReference type="ARBA" id="ARBA00022723"/>
    </source>
</evidence>
<feature type="compositionally biased region" description="Basic residues" evidence="12">
    <location>
        <begin position="1739"/>
        <end position="1753"/>
    </location>
</feature>
<feature type="region of interest" description="Disordered" evidence="12">
    <location>
        <begin position="1"/>
        <end position="66"/>
    </location>
</feature>
<feature type="compositionally biased region" description="Basic and acidic residues" evidence="12">
    <location>
        <begin position="15"/>
        <end position="32"/>
    </location>
</feature>
<feature type="compositionally biased region" description="Polar residues" evidence="12">
    <location>
        <begin position="668"/>
        <end position="692"/>
    </location>
</feature>
<evidence type="ECO:0000256" key="12">
    <source>
        <dbReference type="SAM" id="MobiDB-lite"/>
    </source>
</evidence>
<feature type="domain" description="Prenyltransferase alpha-alpha toroid" evidence="13">
    <location>
        <begin position="135"/>
        <end position="436"/>
    </location>
</feature>
<evidence type="ECO:0000259" key="13">
    <source>
        <dbReference type="Pfam" id="PF00432"/>
    </source>
</evidence>
<accession>A0A4S8XXU9</accession>
<evidence type="ECO:0000256" key="4">
    <source>
        <dbReference type="ARBA" id="ARBA00022602"/>
    </source>
</evidence>
<keyword evidence="7" id="KW-0677">Repeat</keyword>
<evidence type="ECO:0000313" key="15">
    <source>
        <dbReference type="Proteomes" id="UP000310687"/>
    </source>
</evidence>
<feature type="region of interest" description="Disordered" evidence="12">
    <location>
        <begin position="1196"/>
        <end position="1221"/>
    </location>
</feature>
<name>A0A4S8XXU9_AURPU</name>
<dbReference type="Proteomes" id="UP000310687">
    <property type="component" value="Unassembled WGS sequence"/>
</dbReference>
<protein>
    <recommendedName>
        <fullName evidence="3">protein geranylgeranyltransferase type II</fullName>
        <ecNumber evidence="3">2.5.1.60</ecNumber>
    </recommendedName>
    <alternativeName>
        <fullName evidence="9">Geranylgeranyl transferase type II subunit beta</fullName>
    </alternativeName>
    <alternativeName>
        <fullName evidence="10">Type II protein geranyl-geranyltransferase subunit beta</fullName>
    </alternativeName>
</protein>
<keyword evidence="6" id="KW-0479">Metal-binding</keyword>
<feature type="compositionally biased region" description="Basic and acidic residues" evidence="12">
    <location>
        <begin position="1688"/>
        <end position="1697"/>
    </location>
</feature>
<evidence type="ECO:0000256" key="10">
    <source>
        <dbReference type="ARBA" id="ARBA00032766"/>
    </source>
</evidence>
<evidence type="ECO:0000256" key="11">
    <source>
        <dbReference type="ARBA" id="ARBA00047658"/>
    </source>
</evidence>
<dbReference type="EMBL" id="QZAL01000056">
    <property type="protein sequence ID" value="THW42775.1"/>
    <property type="molecule type" value="Genomic_DNA"/>
</dbReference>
<gene>
    <name evidence="14" type="ORF">D6D22_04778</name>
</gene>
<organism evidence="14 15">
    <name type="scientific">Aureobasidium pullulans</name>
    <name type="common">Black yeast</name>
    <name type="synonym">Pullularia pullulans</name>
    <dbReference type="NCBI Taxonomy" id="5580"/>
    <lineage>
        <taxon>Eukaryota</taxon>
        <taxon>Fungi</taxon>
        <taxon>Dikarya</taxon>
        <taxon>Ascomycota</taxon>
        <taxon>Pezizomycotina</taxon>
        <taxon>Dothideomycetes</taxon>
        <taxon>Dothideomycetidae</taxon>
        <taxon>Dothideales</taxon>
        <taxon>Saccotheciaceae</taxon>
        <taxon>Aureobasidium</taxon>
    </lineage>
</organism>
<keyword evidence="4" id="KW-0637">Prenyltransferase</keyword>
<feature type="compositionally biased region" description="Low complexity" evidence="12">
    <location>
        <begin position="1201"/>
        <end position="1212"/>
    </location>
</feature>
<feature type="compositionally biased region" description="Polar residues" evidence="12">
    <location>
        <begin position="2011"/>
        <end position="2030"/>
    </location>
</feature>
<evidence type="ECO:0000256" key="9">
    <source>
        <dbReference type="ARBA" id="ARBA00030816"/>
    </source>
</evidence>
<feature type="compositionally biased region" description="Acidic residues" evidence="12">
    <location>
        <begin position="2033"/>
        <end position="2054"/>
    </location>
</feature>
<feature type="compositionally biased region" description="Basic and acidic residues" evidence="12">
    <location>
        <begin position="1786"/>
        <end position="1813"/>
    </location>
</feature>
<dbReference type="PANTHER" id="PTHR11774">
    <property type="entry name" value="GERANYLGERANYL TRANSFERASE TYPE BETA SUBUNIT"/>
    <property type="match status" value="1"/>
</dbReference>
<feature type="compositionally biased region" description="Polar residues" evidence="12">
    <location>
        <begin position="935"/>
        <end position="944"/>
    </location>
</feature>
<feature type="compositionally biased region" description="Basic and acidic residues" evidence="12">
    <location>
        <begin position="1359"/>
        <end position="1377"/>
    </location>
</feature>
<feature type="compositionally biased region" description="Polar residues" evidence="12">
    <location>
        <begin position="1701"/>
        <end position="1710"/>
    </location>
</feature>
<evidence type="ECO:0000256" key="1">
    <source>
        <dbReference type="ARBA" id="ARBA00001947"/>
    </source>
</evidence>
<feature type="compositionally biased region" description="Polar residues" evidence="12">
    <location>
        <begin position="1658"/>
        <end position="1681"/>
    </location>
</feature>
<dbReference type="SUPFAM" id="SSF48239">
    <property type="entry name" value="Terpenoid cyclases/Protein prenyltransferases"/>
    <property type="match status" value="1"/>
</dbReference>
<feature type="region of interest" description="Disordered" evidence="12">
    <location>
        <begin position="1030"/>
        <end position="1068"/>
    </location>
</feature>
<feature type="compositionally biased region" description="Basic residues" evidence="12">
    <location>
        <begin position="1388"/>
        <end position="1401"/>
    </location>
</feature>
<dbReference type="InterPro" id="IPR001330">
    <property type="entry name" value="Prenyltrans"/>
</dbReference>
<feature type="compositionally biased region" description="Basic and acidic residues" evidence="12">
    <location>
        <begin position="2063"/>
        <end position="2090"/>
    </location>
</feature>
<evidence type="ECO:0000256" key="3">
    <source>
        <dbReference type="ARBA" id="ARBA00012656"/>
    </source>
</evidence>
<feature type="region of interest" description="Disordered" evidence="12">
    <location>
        <begin position="710"/>
        <end position="729"/>
    </location>
</feature>
<feature type="region of interest" description="Disordered" evidence="12">
    <location>
        <begin position="1544"/>
        <end position="1615"/>
    </location>
</feature>
<dbReference type="Gene3D" id="1.50.10.20">
    <property type="match status" value="1"/>
</dbReference>
<feature type="region of interest" description="Disordered" evidence="12">
    <location>
        <begin position="927"/>
        <end position="947"/>
    </location>
</feature>
<dbReference type="FunFam" id="1.50.10.20:FF:000009">
    <property type="entry name" value="Geranylgeranyl transferase type-2 subunit beta"/>
    <property type="match status" value="1"/>
</dbReference>
<feature type="compositionally biased region" description="Polar residues" evidence="12">
    <location>
        <begin position="41"/>
        <end position="63"/>
    </location>
</feature>
<dbReference type="InterPro" id="IPR008930">
    <property type="entry name" value="Terpenoid_cyclase/PrenylTrfase"/>
</dbReference>
<keyword evidence="5" id="KW-0808">Transferase</keyword>
<feature type="region of interest" description="Disordered" evidence="12">
    <location>
        <begin position="628"/>
        <end position="652"/>
    </location>
</feature>
<dbReference type="PANTHER" id="PTHR11774:SF11">
    <property type="entry name" value="GERANYLGERANYL TRANSFERASE TYPE-2 SUBUNIT BETA"/>
    <property type="match status" value="1"/>
</dbReference>
<dbReference type="GO" id="GO:0046872">
    <property type="term" value="F:metal ion binding"/>
    <property type="evidence" value="ECO:0007669"/>
    <property type="project" value="UniProtKB-KW"/>
</dbReference>
<dbReference type="EC" id="2.5.1.60" evidence="3"/>
<dbReference type="InterPro" id="IPR045089">
    <property type="entry name" value="PGGT1B-like"/>
</dbReference>
<comment type="catalytic activity">
    <reaction evidence="11">
        <text>geranylgeranyl diphosphate + L-cysteinyl-[protein] = S-geranylgeranyl-L-cysteinyl-[protein] + diphosphate</text>
        <dbReference type="Rhea" id="RHEA:21240"/>
        <dbReference type="Rhea" id="RHEA-COMP:10131"/>
        <dbReference type="Rhea" id="RHEA-COMP:11537"/>
        <dbReference type="ChEBI" id="CHEBI:29950"/>
        <dbReference type="ChEBI" id="CHEBI:33019"/>
        <dbReference type="ChEBI" id="CHEBI:57533"/>
        <dbReference type="ChEBI" id="CHEBI:86021"/>
        <dbReference type="EC" id="2.5.1.60"/>
    </reaction>
</comment>
<evidence type="ECO:0000256" key="2">
    <source>
        <dbReference type="ARBA" id="ARBA00010497"/>
    </source>
</evidence>
<feature type="compositionally biased region" description="Polar residues" evidence="12">
    <location>
        <begin position="1894"/>
        <end position="1908"/>
    </location>
</feature>
<evidence type="ECO:0000313" key="14">
    <source>
        <dbReference type="EMBL" id="THW42775.1"/>
    </source>
</evidence>
<feature type="region of interest" description="Disordered" evidence="12">
    <location>
        <begin position="1282"/>
        <end position="1466"/>
    </location>
</feature>
<dbReference type="InterPro" id="IPR026873">
    <property type="entry name" value="Ptb1"/>
</dbReference>
<comment type="caution">
    <text evidence="14">The sequence shown here is derived from an EMBL/GenBank/DDBJ whole genome shotgun (WGS) entry which is preliminary data.</text>
</comment>
<feature type="compositionally biased region" description="Basic and acidic residues" evidence="12">
    <location>
        <begin position="1596"/>
        <end position="1615"/>
    </location>
</feature>
<feature type="region of interest" description="Disordered" evidence="12">
    <location>
        <begin position="668"/>
        <end position="703"/>
    </location>
</feature>
<feature type="region of interest" description="Disordered" evidence="12">
    <location>
        <begin position="749"/>
        <end position="810"/>
    </location>
</feature>